<evidence type="ECO:0000313" key="3">
    <source>
        <dbReference type="Proteomes" id="UP001516023"/>
    </source>
</evidence>
<dbReference type="SUPFAM" id="SSF55486">
    <property type="entry name" value="Metalloproteases ('zincins'), catalytic domain"/>
    <property type="match status" value="1"/>
</dbReference>
<dbReference type="PANTHER" id="PTHR33683">
    <property type="entry name" value="1, PUTATIVE-RELATED"/>
    <property type="match status" value="1"/>
</dbReference>
<feature type="compositionally biased region" description="Pro residues" evidence="1">
    <location>
        <begin position="441"/>
        <end position="459"/>
    </location>
</feature>
<accession>A0ABD3Q486</accession>
<keyword evidence="3" id="KW-1185">Reference proteome</keyword>
<evidence type="ECO:0000256" key="1">
    <source>
        <dbReference type="SAM" id="MobiDB-lite"/>
    </source>
</evidence>
<feature type="compositionally biased region" description="Low complexity" evidence="1">
    <location>
        <begin position="499"/>
        <end position="508"/>
    </location>
</feature>
<dbReference type="PANTHER" id="PTHR33683:SF46">
    <property type="entry name" value="SUSHI DOMAIN-CONTAINING PROTEIN"/>
    <property type="match status" value="1"/>
</dbReference>
<name>A0ABD3Q486_9STRA</name>
<protein>
    <submittedName>
        <fullName evidence="2">Uncharacterized protein</fullName>
    </submittedName>
</protein>
<reference evidence="2 3" key="1">
    <citation type="journal article" date="2020" name="G3 (Bethesda)">
        <title>Improved Reference Genome for Cyclotella cryptica CCMP332, a Model for Cell Wall Morphogenesis, Salinity Adaptation, and Lipid Production in Diatoms (Bacillariophyta).</title>
        <authorList>
            <person name="Roberts W.R."/>
            <person name="Downey K.M."/>
            <person name="Ruck E.C."/>
            <person name="Traller J.C."/>
            <person name="Alverson A.J."/>
        </authorList>
    </citation>
    <scope>NUCLEOTIDE SEQUENCE [LARGE SCALE GENOMIC DNA]</scope>
    <source>
        <strain evidence="2 3">CCMP332</strain>
    </source>
</reference>
<feature type="region of interest" description="Disordered" evidence="1">
    <location>
        <begin position="499"/>
        <end position="521"/>
    </location>
</feature>
<evidence type="ECO:0000313" key="2">
    <source>
        <dbReference type="EMBL" id="KAL3793065.1"/>
    </source>
</evidence>
<dbReference type="Proteomes" id="UP001516023">
    <property type="component" value="Unassembled WGS sequence"/>
</dbReference>
<proteinExistence type="predicted"/>
<comment type="caution">
    <text evidence="2">The sequence shown here is derived from an EMBL/GenBank/DDBJ whole genome shotgun (WGS) entry which is preliminary data.</text>
</comment>
<sequence>MPIEGSLDQMEELRAMLNNGTLVSAESSIDVQQQDEDLLTNDPDVEMTMRNRPHTYSQEVTTSPVRLKLPPGQIKLRQPLSTNNNDTRRLATYQGEKPVLVVKVTDVNGLSHLDSPSVMSDKVFGTSGDTATMKSQFAACSFNKLNIVPGGQDSNKISREMSAPGVVEVNIPIDITKSTQGDIRKEVKKSVEAKLGISLPGVFHHVMIVLEGCYIECGWSAYAFVNSWLSVYKGNNYKYPAVQLHEIGQVEDKEMHNLNMAHSGGLDGKIYTDHTCVMGNPLFSDSVGKMCYNAAKNYQFAKAGAWYNDKPEHAISWDSGSKPGTSWSGRIIGVAEYDNNPGDHPIVIRIVTGTDRDLFLGFNRQIGMNSDVKEAGDEVTITEAGNGRVYAQSFLKSTLREGDTYKIDQWRGSGRSLSIKVDKIDTSVAPGYADITMMFGNPPPPTPPPTPLPTSPPTTPTTRSPTLSPTRIVMAQIPTTPAPTSPLSTSLPTMSLPTLLPTTQLPATSPTPPPTSPPAPSTIEVLEYSLENRSTKGSAKGLTFTIRARKDLTITGFDIPPRRNRVCQMQVYTKAGDYRFHNENAIADGWSTVYDDKMKLDTKRLSDIRVADGQEVFIPQWQVQSFVIYCNRGMLIATGNSQNEGVTFAENEDIEVREGIKSKKAFSQYTGYGQLMGKIRYYIN</sequence>
<feature type="region of interest" description="Disordered" evidence="1">
    <location>
        <begin position="439"/>
        <end position="468"/>
    </location>
</feature>
<organism evidence="2 3">
    <name type="scientific">Cyclotella cryptica</name>
    <dbReference type="NCBI Taxonomy" id="29204"/>
    <lineage>
        <taxon>Eukaryota</taxon>
        <taxon>Sar</taxon>
        <taxon>Stramenopiles</taxon>
        <taxon>Ochrophyta</taxon>
        <taxon>Bacillariophyta</taxon>
        <taxon>Coscinodiscophyceae</taxon>
        <taxon>Thalassiosirophycidae</taxon>
        <taxon>Stephanodiscales</taxon>
        <taxon>Stephanodiscaceae</taxon>
        <taxon>Cyclotella</taxon>
    </lineage>
</organism>
<feature type="compositionally biased region" description="Pro residues" evidence="1">
    <location>
        <begin position="509"/>
        <end position="520"/>
    </location>
</feature>
<dbReference type="EMBL" id="JABMIG020000095">
    <property type="protein sequence ID" value="KAL3793065.1"/>
    <property type="molecule type" value="Genomic_DNA"/>
</dbReference>
<gene>
    <name evidence="2" type="ORF">HJC23_003073</name>
</gene>
<dbReference type="AlphaFoldDB" id="A0ABD3Q486"/>